<name>A0A5C3KWL7_COPMA</name>
<proteinExistence type="predicted"/>
<dbReference type="Proteomes" id="UP000307440">
    <property type="component" value="Unassembled WGS sequence"/>
</dbReference>
<reference evidence="1 2" key="1">
    <citation type="journal article" date="2019" name="Nat. Ecol. Evol.">
        <title>Megaphylogeny resolves global patterns of mushroom evolution.</title>
        <authorList>
            <person name="Varga T."/>
            <person name="Krizsan K."/>
            <person name="Foldi C."/>
            <person name="Dima B."/>
            <person name="Sanchez-Garcia M."/>
            <person name="Sanchez-Ramirez S."/>
            <person name="Szollosi G.J."/>
            <person name="Szarkandi J.G."/>
            <person name="Papp V."/>
            <person name="Albert L."/>
            <person name="Andreopoulos W."/>
            <person name="Angelini C."/>
            <person name="Antonin V."/>
            <person name="Barry K.W."/>
            <person name="Bougher N.L."/>
            <person name="Buchanan P."/>
            <person name="Buyck B."/>
            <person name="Bense V."/>
            <person name="Catcheside P."/>
            <person name="Chovatia M."/>
            <person name="Cooper J."/>
            <person name="Damon W."/>
            <person name="Desjardin D."/>
            <person name="Finy P."/>
            <person name="Geml J."/>
            <person name="Haridas S."/>
            <person name="Hughes K."/>
            <person name="Justo A."/>
            <person name="Karasinski D."/>
            <person name="Kautmanova I."/>
            <person name="Kiss B."/>
            <person name="Kocsube S."/>
            <person name="Kotiranta H."/>
            <person name="LaButti K.M."/>
            <person name="Lechner B.E."/>
            <person name="Liimatainen K."/>
            <person name="Lipzen A."/>
            <person name="Lukacs Z."/>
            <person name="Mihaltcheva S."/>
            <person name="Morgado L.N."/>
            <person name="Niskanen T."/>
            <person name="Noordeloos M.E."/>
            <person name="Ohm R.A."/>
            <person name="Ortiz-Santana B."/>
            <person name="Ovrebo C."/>
            <person name="Racz N."/>
            <person name="Riley R."/>
            <person name="Savchenko A."/>
            <person name="Shiryaev A."/>
            <person name="Soop K."/>
            <person name="Spirin V."/>
            <person name="Szebenyi C."/>
            <person name="Tomsovsky M."/>
            <person name="Tulloss R.E."/>
            <person name="Uehling J."/>
            <person name="Grigoriev I.V."/>
            <person name="Vagvolgyi C."/>
            <person name="Papp T."/>
            <person name="Martin F.M."/>
            <person name="Miettinen O."/>
            <person name="Hibbett D.S."/>
            <person name="Nagy L.G."/>
        </authorList>
    </citation>
    <scope>NUCLEOTIDE SEQUENCE [LARGE SCALE GENOMIC DNA]</scope>
    <source>
        <strain evidence="1 2">CBS 121175</strain>
    </source>
</reference>
<keyword evidence="2" id="KW-1185">Reference proteome</keyword>
<gene>
    <name evidence="1" type="ORF">FA15DRAFT_669120</name>
</gene>
<dbReference type="EMBL" id="ML210194">
    <property type="protein sequence ID" value="TFK24804.1"/>
    <property type="molecule type" value="Genomic_DNA"/>
</dbReference>
<evidence type="ECO:0000313" key="2">
    <source>
        <dbReference type="Proteomes" id="UP000307440"/>
    </source>
</evidence>
<organism evidence="1 2">
    <name type="scientific">Coprinopsis marcescibilis</name>
    <name type="common">Agaric fungus</name>
    <name type="synonym">Psathyrella marcescibilis</name>
    <dbReference type="NCBI Taxonomy" id="230819"/>
    <lineage>
        <taxon>Eukaryota</taxon>
        <taxon>Fungi</taxon>
        <taxon>Dikarya</taxon>
        <taxon>Basidiomycota</taxon>
        <taxon>Agaricomycotina</taxon>
        <taxon>Agaricomycetes</taxon>
        <taxon>Agaricomycetidae</taxon>
        <taxon>Agaricales</taxon>
        <taxon>Agaricineae</taxon>
        <taxon>Psathyrellaceae</taxon>
        <taxon>Coprinopsis</taxon>
    </lineage>
</organism>
<evidence type="ECO:0000313" key="1">
    <source>
        <dbReference type="EMBL" id="TFK24804.1"/>
    </source>
</evidence>
<dbReference type="AlphaFoldDB" id="A0A5C3KWL7"/>
<protein>
    <submittedName>
        <fullName evidence="1">Uncharacterized protein</fullName>
    </submittedName>
</protein>
<sequence length="151" mass="16932">MLHALIVEPCRGSEGSKLQRRAQVASNFETREGMKIWDASYRSMGRMDNAIPSGPNLTRLSLLHCPRRPYHSPGRTGYNPENLSQTTKSKVRTYLLTGDLSQWIAYSATKFVSALSHYDQLSEDDVVSAYAYIKLQGLKLLKGRGGQCVCY</sequence>
<accession>A0A5C3KWL7</accession>